<evidence type="ECO:0000256" key="2">
    <source>
        <dbReference type="ARBA" id="ARBA00006275"/>
    </source>
</evidence>
<dbReference type="Gene3D" id="1.25.40.390">
    <property type="match status" value="1"/>
</dbReference>
<dbReference type="GO" id="GO:0009279">
    <property type="term" value="C:cell outer membrane"/>
    <property type="evidence" value="ECO:0007669"/>
    <property type="project" value="UniProtKB-SubCell"/>
</dbReference>
<dbReference type="AlphaFoldDB" id="A0A8J7LSG8"/>
<keyword evidence="3" id="KW-0732">Signal</keyword>
<dbReference type="PROSITE" id="PS51257">
    <property type="entry name" value="PROKAR_LIPOPROTEIN"/>
    <property type="match status" value="1"/>
</dbReference>
<proteinExistence type="inferred from homology"/>
<keyword evidence="4" id="KW-0472">Membrane</keyword>
<dbReference type="InterPro" id="IPR011990">
    <property type="entry name" value="TPR-like_helical_dom_sf"/>
</dbReference>
<protein>
    <submittedName>
        <fullName evidence="8">RagB/SusD family nutrient uptake outer membrane protein</fullName>
    </submittedName>
</protein>
<dbReference type="CDD" id="cd08977">
    <property type="entry name" value="SusD"/>
    <property type="match status" value="1"/>
</dbReference>
<dbReference type="Proteomes" id="UP000610931">
    <property type="component" value="Unassembled WGS sequence"/>
</dbReference>
<evidence type="ECO:0000256" key="3">
    <source>
        <dbReference type="ARBA" id="ARBA00022729"/>
    </source>
</evidence>
<reference evidence="8" key="1">
    <citation type="submission" date="2020-12" db="EMBL/GenBank/DDBJ databases">
        <title>Snuella sp. nov., isolated from sediment in Incheon.</title>
        <authorList>
            <person name="Kim W."/>
        </authorList>
    </citation>
    <scope>NUCLEOTIDE SEQUENCE</scope>
    <source>
        <strain evidence="8">CAU 1569</strain>
    </source>
</reference>
<comment type="similarity">
    <text evidence="2">Belongs to the SusD family.</text>
</comment>
<feature type="domain" description="SusD-like N-terminal" evidence="7">
    <location>
        <begin position="89"/>
        <end position="232"/>
    </location>
</feature>
<dbReference type="EMBL" id="JAELVQ010000003">
    <property type="protein sequence ID" value="MBJ6367281.1"/>
    <property type="molecule type" value="Genomic_DNA"/>
</dbReference>
<evidence type="ECO:0000256" key="1">
    <source>
        <dbReference type="ARBA" id="ARBA00004442"/>
    </source>
</evidence>
<evidence type="ECO:0000256" key="4">
    <source>
        <dbReference type="ARBA" id="ARBA00023136"/>
    </source>
</evidence>
<sequence length="469" mass="52831">MKNVRIKIIVFIGLLGVMSCDSQLDLAPADVYIEKDVFETSETAEMAISDLYHKLFLASVGPTHVIPDASLPYVGLPAISSYANYFGGNLTPTDGQVENIWRTYYEAINVANVFIDKVPVFGQYDETLEQQHIAEAKFNRAYCYWALLCFYGHGALTGNNDGLGVPLQLTPYDGFNQSDLIPRNTNGEVYAQIISDLTDAVQGLPETYETQLKTRVRATKATAQAMLSRIYLYHRDYESCDEVSSAVIANTNYKLEPELLDLFPLNTDGTTSSFSDEVIFGFPVSANGGNFQYGTHSIYYYNKFIWVDADFIESMDPSDERRTDLIFQGNPNITNPNTANEKTTFKFNNSEQRDDVQMIRLAEILLNKAEALTQLEGVNGETINLLNQIRERSGLNPVQESDFDSKEALLTALYNERYIETAFEGRGRFDFIRTGRPLRNPDLTENQKVFPIPQREIDLSEGILVQNPN</sequence>
<keyword evidence="9" id="KW-1185">Reference proteome</keyword>
<feature type="domain" description="RagB/SusD" evidence="6">
    <location>
        <begin position="348"/>
        <end position="433"/>
    </location>
</feature>
<keyword evidence="5" id="KW-0998">Cell outer membrane</keyword>
<dbReference type="SUPFAM" id="SSF48452">
    <property type="entry name" value="TPR-like"/>
    <property type="match status" value="1"/>
</dbReference>
<evidence type="ECO:0000313" key="9">
    <source>
        <dbReference type="Proteomes" id="UP000610931"/>
    </source>
</evidence>
<evidence type="ECO:0000256" key="5">
    <source>
        <dbReference type="ARBA" id="ARBA00023237"/>
    </source>
</evidence>
<dbReference type="InterPro" id="IPR012944">
    <property type="entry name" value="SusD_RagB_dom"/>
</dbReference>
<comment type="caution">
    <text evidence="8">The sequence shown here is derived from an EMBL/GenBank/DDBJ whole genome shotgun (WGS) entry which is preliminary data.</text>
</comment>
<dbReference type="Pfam" id="PF14322">
    <property type="entry name" value="SusD-like_3"/>
    <property type="match status" value="1"/>
</dbReference>
<evidence type="ECO:0000313" key="8">
    <source>
        <dbReference type="EMBL" id="MBJ6367281.1"/>
    </source>
</evidence>
<evidence type="ECO:0000259" key="7">
    <source>
        <dbReference type="Pfam" id="PF14322"/>
    </source>
</evidence>
<dbReference type="Pfam" id="PF07980">
    <property type="entry name" value="SusD_RagB"/>
    <property type="match status" value="1"/>
</dbReference>
<comment type="subcellular location">
    <subcellularLocation>
        <location evidence="1">Cell outer membrane</location>
    </subcellularLocation>
</comment>
<name>A0A8J7LSG8_9FLAO</name>
<gene>
    <name evidence="8" type="ORF">JF259_04160</name>
</gene>
<dbReference type="InterPro" id="IPR033985">
    <property type="entry name" value="SusD-like_N"/>
</dbReference>
<dbReference type="RefSeq" id="WP_199113677.1">
    <property type="nucleotide sequence ID" value="NZ_JAELVQ010000003.1"/>
</dbReference>
<accession>A0A8J7LSG8</accession>
<evidence type="ECO:0000259" key="6">
    <source>
        <dbReference type="Pfam" id="PF07980"/>
    </source>
</evidence>
<organism evidence="8 9">
    <name type="scientific">Snuella sedimenti</name>
    <dbReference type="NCBI Taxonomy" id="2798802"/>
    <lineage>
        <taxon>Bacteria</taxon>
        <taxon>Pseudomonadati</taxon>
        <taxon>Bacteroidota</taxon>
        <taxon>Flavobacteriia</taxon>
        <taxon>Flavobacteriales</taxon>
        <taxon>Flavobacteriaceae</taxon>
        <taxon>Snuella</taxon>
    </lineage>
</organism>